<dbReference type="PANTHER" id="PTHR32145:SF11">
    <property type="entry name" value="DIFLAVIN FLAVOPROTEIN A 2-RELATED"/>
    <property type="match status" value="1"/>
</dbReference>
<dbReference type="Gene3D" id="3.60.15.10">
    <property type="entry name" value="Ribonuclease Z/Hydroxyacylglutathione hydrolase-like"/>
    <property type="match status" value="1"/>
</dbReference>
<evidence type="ECO:0000256" key="2">
    <source>
        <dbReference type="ARBA" id="ARBA00001962"/>
    </source>
</evidence>
<evidence type="ECO:0000256" key="5">
    <source>
        <dbReference type="ARBA" id="ARBA00022982"/>
    </source>
</evidence>
<keyword evidence="9" id="KW-1185">Reference proteome</keyword>
<evidence type="ECO:0000256" key="1">
    <source>
        <dbReference type="ARBA" id="ARBA00001917"/>
    </source>
</evidence>
<dbReference type="CDD" id="cd07709">
    <property type="entry name" value="flavodiiron_proteins_MBL-fold"/>
    <property type="match status" value="1"/>
</dbReference>
<dbReference type="PIRSF" id="PIRSF005243">
    <property type="entry name" value="ROO"/>
    <property type="match status" value="1"/>
</dbReference>
<keyword evidence="5" id="KW-0249">Electron transport</keyword>
<reference evidence="8 9" key="1">
    <citation type="submission" date="2020-06" db="EMBL/GenBank/DDBJ databases">
        <title>Interaction of electrochemicaly active bacteria, Geobacter bremensis R4 on different carbon anode.</title>
        <authorList>
            <person name="Meng L."/>
            <person name="Yoshida N."/>
        </authorList>
    </citation>
    <scope>NUCLEOTIDE SEQUENCE [LARGE SCALE GENOMIC DNA]</scope>
    <source>
        <strain evidence="8 9">R4</strain>
    </source>
</reference>
<sequence>MSGAVELGKGLHWIGVKDPSLTVFDDLFPTEYGTTYNSYLVQGDTHTAIIDTVKRKRFDEFLENIRSVTDLSKIDFIVVNHSEPDHSGSLALLLEQCPKATVVSSQAARTFLGNQIHTQFDSRIVKDNDTLDLGGRTLRFIAAPFLHWPDTMFTLIEEEGVLFPCDAFGSHYSGQGIFADEMPDFSGETRFYFDCIMRPFKERILQAVAKLDDVELKMLCPSHGPIYRSDARKAVELYRKWSMPKAAGRRVAIFYISPHGNTEQMAEAVAKGVSAAGVHVTLCHINHASVADIRDLMEECDGLIFGSPTINRDIPKPMWDVLAYLSTVSLKGNIGGVFGSFGWSGEACRMLEERLKSMNFKLPAPFVRSPFMPKPEVLAECEALGRAVAEEVLKK</sequence>
<dbReference type="SMART" id="SM00849">
    <property type="entry name" value="Lactamase_B"/>
    <property type="match status" value="1"/>
</dbReference>
<evidence type="ECO:0000313" key="8">
    <source>
        <dbReference type="EMBL" id="BCG45422.1"/>
    </source>
</evidence>
<dbReference type="GO" id="GO:0016491">
    <property type="term" value="F:oxidoreductase activity"/>
    <property type="evidence" value="ECO:0007669"/>
    <property type="project" value="InterPro"/>
</dbReference>
<dbReference type="InterPro" id="IPR029039">
    <property type="entry name" value="Flavoprotein-like_sf"/>
</dbReference>
<dbReference type="SUPFAM" id="SSF56281">
    <property type="entry name" value="Metallo-hydrolase/oxidoreductase"/>
    <property type="match status" value="1"/>
</dbReference>
<dbReference type="Pfam" id="PF00258">
    <property type="entry name" value="Flavodoxin_1"/>
    <property type="match status" value="1"/>
</dbReference>
<dbReference type="RefSeq" id="WP_185243834.1">
    <property type="nucleotide sequence ID" value="NZ_AP023213.1"/>
</dbReference>
<dbReference type="PROSITE" id="PS50902">
    <property type="entry name" value="FLAVODOXIN_LIKE"/>
    <property type="match status" value="1"/>
</dbReference>
<dbReference type="GO" id="GO:0009055">
    <property type="term" value="F:electron transfer activity"/>
    <property type="evidence" value="ECO:0007669"/>
    <property type="project" value="InterPro"/>
</dbReference>
<evidence type="ECO:0000256" key="6">
    <source>
        <dbReference type="ARBA" id="ARBA00023004"/>
    </source>
</evidence>
<accession>A0A6S6LU28</accession>
<gene>
    <name evidence="8" type="ORF">GEOBRER4_n0175</name>
</gene>
<organism evidence="8 9">
    <name type="scientific">Citrifermentans bremense</name>
    <dbReference type="NCBI Taxonomy" id="60035"/>
    <lineage>
        <taxon>Bacteria</taxon>
        <taxon>Pseudomonadati</taxon>
        <taxon>Thermodesulfobacteriota</taxon>
        <taxon>Desulfuromonadia</taxon>
        <taxon>Geobacterales</taxon>
        <taxon>Geobacteraceae</taxon>
        <taxon>Citrifermentans</taxon>
    </lineage>
</organism>
<protein>
    <submittedName>
        <fullName evidence="8">Probable flavoprotein</fullName>
    </submittedName>
</protein>
<evidence type="ECO:0000313" key="9">
    <source>
        <dbReference type="Proteomes" id="UP000515472"/>
    </source>
</evidence>
<keyword evidence="4" id="KW-0813">Transport</keyword>
<proteinExistence type="inferred from homology"/>
<comment type="cofactor">
    <cofactor evidence="1">
        <name>FMN</name>
        <dbReference type="ChEBI" id="CHEBI:58210"/>
    </cofactor>
</comment>
<evidence type="ECO:0000256" key="4">
    <source>
        <dbReference type="ARBA" id="ARBA00022448"/>
    </source>
</evidence>
<dbReference type="InterPro" id="IPR001226">
    <property type="entry name" value="Flavodoxin_CS"/>
</dbReference>
<evidence type="ECO:0000259" key="7">
    <source>
        <dbReference type="PROSITE" id="PS50902"/>
    </source>
</evidence>
<dbReference type="GO" id="GO:0046872">
    <property type="term" value="F:metal ion binding"/>
    <property type="evidence" value="ECO:0007669"/>
    <property type="project" value="InterPro"/>
</dbReference>
<dbReference type="GO" id="GO:0010181">
    <property type="term" value="F:FMN binding"/>
    <property type="evidence" value="ECO:0007669"/>
    <property type="project" value="InterPro"/>
</dbReference>
<dbReference type="SUPFAM" id="SSF52218">
    <property type="entry name" value="Flavoproteins"/>
    <property type="match status" value="1"/>
</dbReference>
<dbReference type="InterPro" id="IPR001279">
    <property type="entry name" value="Metallo-B-lactamas"/>
</dbReference>
<feature type="domain" description="Flavodoxin-like" evidence="7">
    <location>
        <begin position="251"/>
        <end position="389"/>
    </location>
</feature>
<dbReference type="PROSITE" id="PS00201">
    <property type="entry name" value="FLAVODOXIN"/>
    <property type="match status" value="1"/>
</dbReference>
<dbReference type="Gene3D" id="3.40.50.360">
    <property type="match status" value="1"/>
</dbReference>
<dbReference type="KEGG" id="gbn:GEOBRER4_01720"/>
<dbReference type="InterPro" id="IPR045761">
    <property type="entry name" value="ODP_dom"/>
</dbReference>
<keyword evidence="6" id="KW-0408">Iron</keyword>
<dbReference type="InterPro" id="IPR008254">
    <property type="entry name" value="Flavodoxin/NO_synth"/>
</dbReference>
<name>A0A6S6LU28_9BACT</name>
<dbReference type="AlphaFoldDB" id="A0A6S6LU28"/>
<dbReference type="EMBL" id="AP023213">
    <property type="protein sequence ID" value="BCG45422.1"/>
    <property type="molecule type" value="Genomic_DNA"/>
</dbReference>
<comment type="similarity">
    <text evidence="3">In the N-terminal section; belongs to the zinc metallo-hydrolase group 3 family.</text>
</comment>
<dbReference type="InterPro" id="IPR036866">
    <property type="entry name" value="RibonucZ/Hydroxyglut_hydro"/>
</dbReference>
<dbReference type="PANTHER" id="PTHR32145">
    <property type="entry name" value="DIFLAVIN FLAVOPROTEIN A 2-RELATED"/>
    <property type="match status" value="1"/>
</dbReference>
<dbReference type="Pfam" id="PF19583">
    <property type="entry name" value="ODP"/>
    <property type="match status" value="1"/>
</dbReference>
<dbReference type="InterPro" id="IPR051285">
    <property type="entry name" value="NADH_oxidoreductase_modular"/>
</dbReference>
<evidence type="ECO:0000256" key="3">
    <source>
        <dbReference type="ARBA" id="ARBA00007121"/>
    </source>
</evidence>
<dbReference type="Proteomes" id="UP000515472">
    <property type="component" value="Chromosome"/>
</dbReference>
<dbReference type="InterPro" id="IPR016440">
    <property type="entry name" value="Rubredoxin-O_OxRdtase"/>
</dbReference>
<comment type="cofactor">
    <cofactor evidence="2">
        <name>Fe cation</name>
        <dbReference type="ChEBI" id="CHEBI:24875"/>
    </cofactor>
</comment>